<gene>
    <name evidence="3" type="ORF">JL102_08635</name>
</gene>
<protein>
    <submittedName>
        <fullName evidence="3">DUF4296 domain-containing protein</fullName>
    </submittedName>
</protein>
<proteinExistence type="predicted"/>
<keyword evidence="4" id="KW-1185">Reference proteome</keyword>
<dbReference type="Proteomes" id="UP000659388">
    <property type="component" value="Unassembled WGS sequence"/>
</dbReference>
<dbReference type="EMBL" id="JAESIY010000004">
    <property type="protein sequence ID" value="MBL3656194.1"/>
    <property type="molecule type" value="Genomic_DNA"/>
</dbReference>
<evidence type="ECO:0000313" key="3">
    <source>
        <dbReference type="EMBL" id="MBL3656194.1"/>
    </source>
</evidence>
<sequence>MKTKIFIICYLFLVGCSSSDDVPEGILHKDEMISIMLDMYLAEGKVNNLRITRDSSLAIFNAYEKALYDKHKVSDSVYRESLTYYYDHPIQLEMVYESVLDSLNLKQERLKQKKEEGDKPKEKEGEAVEKDEEKDKNKE</sequence>
<organism evidence="3 4">
    <name type="scientific">Fulvivirga sediminis</name>
    <dbReference type="NCBI Taxonomy" id="2803949"/>
    <lineage>
        <taxon>Bacteria</taxon>
        <taxon>Pseudomonadati</taxon>
        <taxon>Bacteroidota</taxon>
        <taxon>Cytophagia</taxon>
        <taxon>Cytophagales</taxon>
        <taxon>Fulvivirgaceae</taxon>
        <taxon>Fulvivirga</taxon>
    </lineage>
</organism>
<dbReference type="AlphaFoldDB" id="A0A937F8F7"/>
<dbReference type="Pfam" id="PF14129">
    <property type="entry name" value="DUF4296"/>
    <property type="match status" value="1"/>
</dbReference>
<evidence type="ECO:0000259" key="2">
    <source>
        <dbReference type="Pfam" id="PF14129"/>
    </source>
</evidence>
<evidence type="ECO:0000256" key="1">
    <source>
        <dbReference type="SAM" id="MobiDB-lite"/>
    </source>
</evidence>
<evidence type="ECO:0000313" key="4">
    <source>
        <dbReference type="Proteomes" id="UP000659388"/>
    </source>
</evidence>
<feature type="domain" description="DUF4296" evidence="2">
    <location>
        <begin position="23"/>
        <end position="108"/>
    </location>
</feature>
<comment type="caution">
    <text evidence="3">The sequence shown here is derived from an EMBL/GenBank/DDBJ whole genome shotgun (WGS) entry which is preliminary data.</text>
</comment>
<name>A0A937F8F7_9BACT</name>
<feature type="region of interest" description="Disordered" evidence="1">
    <location>
        <begin position="110"/>
        <end position="139"/>
    </location>
</feature>
<dbReference type="PROSITE" id="PS51257">
    <property type="entry name" value="PROKAR_LIPOPROTEIN"/>
    <property type="match status" value="1"/>
</dbReference>
<accession>A0A937F8F7</accession>
<dbReference type="RefSeq" id="WP_202243987.1">
    <property type="nucleotide sequence ID" value="NZ_JAESIY010000004.1"/>
</dbReference>
<dbReference type="InterPro" id="IPR025381">
    <property type="entry name" value="DUF4296"/>
</dbReference>
<reference evidence="3" key="1">
    <citation type="submission" date="2021-01" db="EMBL/GenBank/DDBJ databases">
        <title>Fulvivirga kasyanovii gen. nov., sp nov., a novel member of the phylum Bacteroidetes isolated from seawater in a mussel farm.</title>
        <authorList>
            <person name="Zhao L.-H."/>
            <person name="Wang Z.-J."/>
        </authorList>
    </citation>
    <scope>NUCLEOTIDE SEQUENCE</scope>
    <source>
        <strain evidence="3">2943</strain>
    </source>
</reference>